<keyword evidence="4" id="KW-0547">Nucleotide-binding</keyword>
<evidence type="ECO:0000256" key="4">
    <source>
        <dbReference type="ARBA" id="ARBA00022741"/>
    </source>
</evidence>
<evidence type="ECO:0000256" key="3">
    <source>
        <dbReference type="ARBA" id="ARBA00022679"/>
    </source>
</evidence>
<keyword evidence="5" id="KW-0418">Kinase</keyword>
<name>A0A7C4ZGF1_9DEIN</name>
<organism evidence="9">
    <name type="scientific">Oceanithermus profundus</name>
    <dbReference type="NCBI Taxonomy" id="187137"/>
    <lineage>
        <taxon>Bacteria</taxon>
        <taxon>Thermotogati</taxon>
        <taxon>Deinococcota</taxon>
        <taxon>Deinococci</taxon>
        <taxon>Thermales</taxon>
        <taxon>Thermaceae</taxon>
        <taxon>Oceanithermus</taxon>
    </lineage>
</organism>
<dbReference type="GO" id="GO:0016301">
    <property type="term" value="F:kinase activity"/>
    <property type="evidence" value="ECO:0007669"/>
    <property type="project" value="UniProtKB-KW"/>
</dbReference>
<keyword evidence="7" id="KW-0289">Folate biosynthesis</keyword>
<accession>A0A7C4ZGF1</accession>
<dbReference type="InterPro" id="IPR035907">
    <property type="entry name" value="Hppk_sf"/>
</dbReference>
<evidence type="ECO:0000256" key="2">
    <source>
        <dbReference type="ARBA" id="ARBA00013253"/>
    </source>
</evidence>
<dbReference type="UniPathway" id="UPA00077">
    <property type="reaction ID" value="UER00155"/>
</dbReference>
<dbReference type="SUPFAM" id="SSF55083">
    <property type="entry name" value="6-hydroxymethyl-7,8-dihydropterin pyrophosphokinase, HPPK"/>
    <property type="match status" value="1"/>
</dbReference>
<dbReference type="EC" id="2.7.6.3" evidence="2"/>
<dbReference type="Pfam" id="PF01288">
    <property type="entry name" value="HPPK"/>
    <property type="match status" value="1"/>
</dbReference>
<dbReference type="GO" id="GO:0005524">
    <property type="term" value="F:ATP binding"/>
    <property type="evidence" value="ECO:0007669"/>
    <property type="project" value="UniProtKB-KW"/>
</dbReference>
<evidence type="ECO:0000256" key="6">
    <source>
        <dbReference type="ARBA" id="ARBA00022840"/>
    </source>
</evidence>
<evidence type="ECO:0000256" key="1">
    <source>
        <dbReference type="ARBA" id="ARBA00005051"/>
    </source>
</evidence>
<keyword evidence="6" id="KW-0067">ATP-binding</keyword>
<dbReference type="GO" id="GO:0046654">
    <property type="term" value="P:tetrahydrofolate biosynthetic process"/>
    <property type="evidence" value="ECO:0007669"/>
    <property type="project" value="UniProtKB-UniPathway"/>
</dbReference>
<evidence type="ECO:0000313" key="9">
    <source>
        <dbReference type="EMBL" id="HGY08919.1"/>
    </source>
</evidence>
<dbReference type="NCBIfam" id="TIGR01498">
    <property type="entry name" value="folK"/>
    <property type="match status" value="1"/>
</dbReference>
<dbReference type="EMBL" id="DRPZ01000069">
    <property type="protein sequence ID" value="HGY08919.1"/>
    <property type="molecule type" value="Genomic_DNA"/>
</dbReference>
<dbReference type="PANTHER" id="PTHR43071">
    <property type="entry name" value="2-AMINO-4-HYDROXY-6-HYDROXYMETHYLDIHYDROPTERIDINE PYROPHOSPHOKINASE"/>
    <property type="match status" value="1"/>
</dbReference>
<dbReference type="Proteomes" id="UP000885759">
    <property type="component" value="Unassembled WGS sequence"/>
</dbReference>
<dbReference type="Gene3D" id="3.30.70.560">
    <property type="entry name" value="7,8-Dihydro-6-hydroxymethylpterin-pyrophosphokinase HPPK"/>
    <property type="match status" value="1"/>
</dbReference>
<comment type="pathway">
    <text evidence="1">Cofactor biosynthesis; tetrahydrofolate biosynthesis; 2-amino-4-hydroxy-6-hydroxymethyl-7,8-dihydropteridine diphosphate from 7,8-dihydroneopterin triphosphate: step 4/4.</text>
</comment>
<comment type="caution">
    <text evidence="9">The sequence shown here is derived from an EMBL/GenBank/DDBJ whole genome shotgun (WGS) entry which is preliminary data.</text>
</comment>
<sequence>MAEEVLVALGSNLGDRAGHLLGAVAALSRLEGFELGALSPVYETEPVGPAGQPPYLNAVLAGRSALPPEALLAALLEIERRHGRTRGRRWGPRTLDLDLLDHGGLVLERPGLTLPHPRLHERPFVLVPLVDVAPRWRHPRLGRTAAELLRGLDRSGVRPRRYA</sequence>
<proteinExistence type="predicted"/>
<dbReference type="GO" id="GO:0003848">
    <property type="term" value="F:2-amino-4-hydroxy-6-hydroxymethyldihydropteridine diphosphokinase activity"/>
    <property type="evidence" value="ECO:0007669"/>
    <property type="project" value="UniProtKB-EC"/>
</dbReference>
<dbReference type="PROSITE" id="PS00794">
    <property type="entry name" value="HPPK"/>
    <property type="match status" value="1"/>
</dbReference>
<reference evidence="9" key="1">
    <citation type="journal article" date="2020" name="mSystems">
        <title>Genome- and Community-Level Interaction Insights into Carbon Utilization and Element Cycling Functions of Hydrothermarchaeota in Hydrothermal Sediment.</title>
        <authorList>
            <person name="Zhou Z."/>
            <person name="Liu Y."/>
            <person name="Xu W."/>
            <person name="Pan J."/>
            <person name="Luo Z.H."/>
            <person name="Li M."/>
        </authorList>
    </citation>
    <scope>NUCLEOTIDE SEQUENCE [LARGE SCALE GENOMIC DNA]</scope>
    <source>
        <strain evidence="9">HyVt-570</strain>
    </source>
</reference>
<protein>
    <recommendedName>
        <fullName evidence="2">2-amino-4-hydroxy-6-hydroxymethyldihydropteridine diphosphokinase</fullName>
        <ecNumber evidence="2">2.7.6.3</ecNumber>
    </recommendedName>
</protein>
<dbReference type="PANTHER" id="PTHR43071:SF1">
    <property type="entry name" value="2-AMINO-4-HYDROXY-6-HYDROXYMETHYLDIHYDROPTERIDINE PYROPHOSPHOKINASE"/>
    <property type="match status" value="1"/>
</dbReference>
<keyword evidence="3 9" id="KW-0808">Transferase</keyword>
<feature type="domain" description="7,8-dihydro-6-hydroxymethylpterin-pyrophosphokinase" evidence="8">
    <location>
        <begin position="89"/>
        <end position="100"/>
    </location>
</feature>
<evidence type="ECO:0000259" key="8">
    <source>
        <dbReference type="PROSITE" id="PS00794"/>
    </source>
</evidence>
<dbReference type="InterPro" id="IPR000550">
    <property type="entry name" value="Hppk"/>
</dbReference>
<gene>
    <name evidence="9" type="primary">folK</name>
    <name evidence="9" type="ORF">ENK37_02535</name>
</gene>
<dbReference type="CDD" id="cd00483">
    <property type="entry name" value="HPPK"/>
    <property type="match status" value="1"/>
</dbReference>
<evidence type="ECO:0000256" key="7">
    <source>
        <dbReference type="ARBA" id="ARBA00022909"/>
    </source>
</evidence>
<evidence type="ECO:0000256" key="5">
    <source>
        <dbReference type="ARBA" id="ARBA00022777"/>
    </source>
</evidence>
<dbReference type="AlphaFoldDB" id="A0A7C4ZGF1"/>
<dbReference type="GO" id="GO:0046656">
    <property type="term" value="P:folic acid biosynthetic process"/>
    <property type="evidence" value="ECO:0007669"/>
    <property type="project" value="UniProtKB-KW"/>
</dbReference>